<accession>A0A085W5S8</accession>
<dbReference type="PATRIC" id="fig|394096.3.peg.7425"/>
<name>A0A085W5S8_9BACT</name>
<keyword evidence="2" id="KW-1185">Reference proteome</keyword>
<dbReference type="RefSeq" id="WP_044196721.1">
    <property type="nucleotide sequence ID" value="NZ_JMCB01000019.1"/>
</dbReference>
<organism evidence="1 2">
    <name type="scientific">Hyalangium minutum</name>
    <dbReference type="NCBI Taxonomy" id="394096"/>
    <lineage>
        <taxon>Bacteria</taxon>
        <taxon>Pseudomonadati</taxon>
        <taxon>Myxococcota</taxon>
        <taxon>Myxococcia</taxon>
        <taxon>Myxococcales</taxon>
        <taxon>Cystobacterineae</taxon>
        <taxon>Archangiaceae</taxon>
        <taxon>Hyalangium</taxon>
    </lineage>
</organism>
<proteinExistence type="predicted"/>
<dbReference type="OrthoDB" id="5409627at2"/>
<protein>
    <submittedName>
        <fullName evidence="1">Uncharacterized protein</fullName>
    </submittedName>
</protein>
<evidence type="ECO:0000313" key="2">
    <source>
        <dbReference type="Proteomes" id="UP000028725"/>
    </source>
</evidence>
<gene>
    <name evidence="1" type="ORF">DB31_3100</name>
</gene>
<evidence type="ECO:0000313" key="1">
    <source>
        <dbReference type="EMBL" id="KFE63041.1"/>
    </source>
</evidence>
<sequence>MPDTFEDRLAVSLTLTVEGQAHAIPPGNIQSFHLELHGWGLEGRVEFILTDNKSLGGKQKDTLLPDFLKPGLAEVALEVSAVQTDAKPKQKPTPLKLQALVSSKALVELPGGSGPKAALLHRRYTVHFLDAAQLLWRQHHPCALYTQKTFKDVLDEHKGEKIQLTYDWDAVLGVSQPLLFLGLERELGASFYDLLQWYLERHQGVLAYDAEKGSYSLLGAKSEKGKPLELDPGEVASLEVHLPEVIRHGATILNAVAEDPKREELTHAQAVKGLRQDVLLCTPLADSVQARVDLEKARLEARGMELELEWRRMPAQAFAPGTLVKLSPEKGWNPASVAAKDTFRIRSMSLHGQALVADPDAEREASSAGFHFQMSTRLERQDERWIDRPAYTPPRFPRYVEGLLVSEVGEEKHETWQVYSEEKTSLDSYRIQLPIFEDQVVSAPFNPNLLPGHFYFPAYKKERVLVALDFQRAWVKRFLDWRASARMPQESQGVQLLMGKTPTNGATLQQSYEDDKPVLLLQRTHEKDLGVIRLREGSMRIQIKEED</sequence>
<dbReference type="AlphaFoldDB" id="A0A085W5S8"/>
<dbReference type="Proteomes" id="UP000028725">
    <property type="component" value="Unassembled WGS sequence"/>
</dbReference>
<reference evidence="1 2" key="1">
    <citation type="submission" date="2014-04" db="EMBL/GenBank/DDBJ databases">
        <title>Genome assembly of Hyalangium minutum DSM 14724.</title>
        <authorList>
            <person name="Sharma G."/>
            <person name="Subramanian S."/>
        </authorList>
    </citation>
    <scope>NUCLEOTIDE SEQUENCE [LARGE SCALE GENOMIC DNA]</scope>
    <source>
        <strain evidence="1 2">DSM 14724</strain>
    </source>
</reference>
<comment type="caution">
    <text evidence="1">The sequence shown here is derived from an EMBL/GenBank/DDBJ whole genome shotgun (WGS) entry which is preliminary data.</text>
</comment>
<dbReference type="EMBL" id="JMCB01000019">
    <property type="protein sequence ID" value="KFE63041.1"/>
    <property type="molecule type" value="Genomic_DNA"/>
</dbReference>
<dbReference type="STRING" id="394096.DB31_3100"/>